<evidence type="ECO:0000256" key="11">
    <source>
        <dbReference type="SAM" id="Coils"/>
    </source>
</evidence>
<keyword evidence="4 10" id="KW-0498">Mitosis</keyword>
<dbReference type="EMBL" id="CAUYUJ010015424">
    <property type="protein sequence ID" value="CAK0853759.1"/>
    <property type="molecule type" value="Genomic_DNA"/>
</dbReference>
<accession>A0ABN9U4F5</accession>
<evidence type="ECO:0000256" key="9">
    <source>
        <dbReference type="ARBA" id="ARBA00023328"/>
    </source>
</evidence>
<dbReference type="Gene3D" id="1.10.418.30">
    <property type="entry name" value="Ncd80 complex, Ncd80 subunit"/>
    <property type="match status" value="1"/>
</dbReference>
<dbReference type="Gene3D" id="1.10.287.1490">
    <property type="match status" value="1"/>
</dbReference>
<comment type="function">
    <text evidence="10">Acts as a component of the essential kinetochore-associated NDC80 complex, which is required for chromosome segregation and spindle checkpoint activity.</text>
</comment>
<comment type="caution">
    <text evidence="14">The sequence shown here is derived from an EMBL/GenBank/DDBJ whole genome shotgun (WGS) entry which is preliminary data.</text>
</comment>
<keyword evidence="2 10" id="KW-0158">Chromosome</keyword>
<keyword evidence="8 10" id="KW-0131">Cell cycle</keyword>
<dbReference type="Proteomes" id="UP001189429">
    <property type="component" value="Unassembled WGS sequence"/>
</dbReference>
<dbReference type="PANTHER" id="PTHR10643">
    <property type="entry name" value="KINETOCHORE PROTEIN NDC80"/>
    <property type="match status" value="1"/>
</dbReference>
<keyword evidence="5 10" id="KW-0995">Kinetochore</keyword>
<keyword evidence="7 10" id="KW-0539">Nucleus</keyword>
<feature type="domain" description="Kinetochore protein Ndc80 CH" evidence="13">
    <location>
        <begin position="6"/>
        <end position="125"/>
    </location>
</feature>
<dbReference type="InterPro" id="IPR005550">
    <property type="entry name" value="Kinetochore_Ndc80"/>
</dbReference>
<evidence type="ECO:0000256" key="8">
    <source>
        <dbReference type="ARBA" id="ARBA00023306"/>
    </source>
</evidence>
<evidence type="ECO:0000256" key="1">
    <source>
        <dbReference type="ARBA" id="ARBA00007050"/>
    </source>
</evidence>
<evidence type="ECO:0000256" key="10">
    <source>
        <dbReference type="RuleBase" id="RU368072"/>
    </source>
</evidence>
<evidence type="ECO:0000256" key="5">
    <source>
        <dbReference type="ARBA" id="ARBA00022838"/>
    </source>
</evidence>
<dbReference type="PANTHER" id="PTHR10643:SF2">
    <property type="entry name" value="KINETOCHORE PROTEIN NDC80 HOMOLOG"/>
    <property type="match status" value="1"/>
</dbReference>
<dbReference type="InterPro" id="IPR038273">
    <property type="entry name" value="Ndc80_sf"/>
</dbReference>
<dbReference type="InterPro" id="IPR055260">
    <property type="entry name" value="Ndc80_CH"/>
</dbReference>
<evidence type="ECO:0000256" key="3">
    <source>
        <dbReference type="ARBA" id="ARBA00022618"/>
    </source>
</evidence>
<feature type="region of interest" description="Disordered" evidence="12">
    <location>
        <begin position="349"/>
        <end position="435"/>
    </location>
</feature>
<proteinExistence type="inferred from homology"/>
<evidence type="ECO:0000256" key="7">
    <source>
        <dbReference type="ARBA" id="ARBA00023242"/>
    </source>
</evidence>
<keyword evidence="3 10" id="KW-0132">Cell division</keyword>
<evidence type="ECO:0000256" key="12">
    <source>
        <dbReference type="SAM" id="MobiDB-lite"/>
    </source>
</evidence>
<evidence type="ECO:0000259" key="13">
    <source>
        <dbReference type="Pfam" id="PF03801"/>
    </source>
</evidence>
<keyword evidence="15" id="KW-1185">Reference proteome</keyword>
<feature type="compositionally biased region" description="Gly residues" evidence="12">
    <location>
        <begin position="480"/>
        <end position="498"/>
    </location>
</feature>
<evidence type="ECO:0000256" key="4">
    <source>
        <dbReference type="ARBA" id="ARBA00022776"/>
    </source>
</evidence>
<gene>
    <name evidence="14" type="ORF">PCOR1329_LOCUS45127</name>
</gene>
<feature type="coiled-coil region" evidence="11">
    <location>
        <begin position="178"/>
        <end position="257"/>
    </location>
</feature>
<keyword evidence="6 11" id="KW-0175">Coiled coil</keyword>
<reference evidence="14" key="1">
    <citation type="submission" date="2023-10" db="EMBL/GenBank/DDBJ databases">
        <authorList>
            <person name="Chen Y."/>
            <person name="Shah S."/>
            <person name="Dougan E. K."/>
            <person name="Thang M."/>
            <person name="Chan C."/>
        </authorList>
    </citation>
    <scope>NUCLEOTIDE SEQUENCE [LARGE SCALE GENOMIC DNA]</scope>
</reference>
<evidence type="ECO:0000313" key="15">
    <source>
        <dbReference type="Proteomes" id="UP001189429"/>
    </source>
</evidence>
<organism evidence="14 15">
    <name type="scientific">Prorocentrum cordatum</name>
    <dbReference type="NCBI Taxonomy" id="2364126"/>
    <lineage>
        <taxon>Eukaryota</taxon>
        <taxon>Sar</taxon>
        <taxon>Alveolata</taxon>
        <taxon>Dinophyceae</taxon>
        <taxon>Prorocentrales</taxon>
        <taxon>Prorocentraceae</taxon>
        <taxon>Prorocentrum</taxon>
    </lineage>
</organism>
<feature type="compositionally biased region" description="Low complexity" evidence="12">
    <location>
        <begin position="404"/>
        <end position="413"/>
    </location>
</feature>
<feature type="region of interest" description="Disordered" evidence="12">
    <location>
        <begin position="448"/>
        <end position="498"/>
    </location>
</feature>
<sequence length="498" mass="54515">MAMSTLRHSRDPRPVGDRAYAAQCARNVVDLLSSSGYGKPISYEKLLKDPSTKEFFDIFRFFIAKLDVSLQVNGKLEDEVPTIMRRLKYPVEVNRSKLQAISGPNTWPQLLAVLDWLVVLVRINDELIEPVAACEVGLADIAHPEQEGGDHQLLRSLHENYVQYLGGKDDQSDEERLRQIYEQRIAALQGEIDRLQAQHTSMEQQLEDFNSEHDRLIELQKAPAQLEVEADRLRGEIQSQEARVRRLEEELASADSAERRHLLELEGLQVSIRELSEKVESQAWVSADSKTDIERLKCERGHLRQVLHDLRTDTEKAEQGVWELGMQESSHAENIGRLVRHINESVESLDPASAGEVVPRGPAGASRPQRADGRAGYPGLRGRAQGGPGRARCARCSQAGRGGVVPQRPRGTAGRPGGAVGEGARVPAPPGPARAAVQDARGVPRVERVSAGRRAAHRRVHRGRSARGLDRRAGVVPAAGRGGGPPAHGPGAGETAGG</sequence>
<feature type="compositionally biased region" description="Basic residues" evidence="12">
    <location>
        <begin position="454"/>
        <end position="465"/>
    </location>
</feature>
<comment type="similarity">
    <text evidence="1 10">Belongs to the NDC80/HEC1 family.</text>
</comment>
<keyword evidence="9 10" id="KW-0137">Centromere</keyword>
<protein>
    <recommendedName>
        <fullName evidence="10">Kinetochore protein NDC80</fullName>
    </recommendedName>
</protein>
<evidence type="ECO:0000256" key="2">
    <source>
        <dbReference type="ARBA" id="ARBA00022454"/>
    </source>
</evidence>
<comment type="subunit">
    <text evidence="10">Component of the NDC80 complex.</text>
</comment>
<dbReference type="Pfam" id="PF03801">
    <property type="entry name" value="Ndc80_HEC"/>
    <property type="match status" value="1"/>
</dbReference>
<name>A0ABN9U4F5_9DINO</name>
<comment type="subcellular location">
    <subcellularLocation>
        <location evidence="10">Chromosome</location>
        <location evidence="10">Centromere</location>
        <location evidence="10">Kinetochore</location>
    </subcellularLocation>
    <subcellularLocation>
        <location evidence="10">Nucleus</location>
    </subcellularLocation>
</comment>
<evidence type="ECO:0000256" key="6">
    <source>
        <dbReference type="ARBA" id="ARBA00023054"/>
    </source>
</evidence>
<evidence type="ECO:0000313" key="14">
    <source>
        <dbReference type="EMBL" id="CAK0853759.1"/>
    </source>
</evidence>